<evidence type="ECO:0000313" key="13">
    <source>
        <dbReference type="EMBL" id="MBX7458015.1"/>
    </source>
</evidence>
<dbReference type="Gene3D" id="2.170.130.10">
    <property type="entry name" value="TonB-dependent receptor, plug domain"/>
    <property type="match status" value="1"/>
</dbReference>
<evidence type="ECO:0000256" key="8">
    <source>
        <dbReference type="PROSITE-ProRule" id="PRU01360"/>
    </source>
</evidence>
<keyword evidence="2 8" id="KW-0813">Transport</keyword>
<dbReference type="InterPro" id="IPR036942">
    <property type="entry name" value="Beta-barrel_TonB_sf"/>
</dbReference>
<evidence type="ECO:0000256" key="2">
    <source>
        <dbReference type="ARBA" id="ARBA00022448"/>
    </source>
</evidence>
<evidence type="ECO:0000256" key="5">
    <source>
        <dbReference type="ARBA" id="ARBA00023077"/>
    </source>
</evidence>
<dbReference type="Pfam" id="PF07715">
    <property type="entry name" value="Plug"/>
    <property type="match status" value="1"/>
</dbReference>
<dbReference type="PANTHER" id="PTHR47234">
    <property type="match status" value="1"/>
</dbReference>
<keyword evidence="14" id="KW-1185">Reference proteome</keyword>
<evidence type="ECO:0000256" key="6">
    <source>
        <dbReference type="ARBA" id="ARBA00023136"/>
    </source>
</evidence>
<dbReference type="Pfam" id="PF00593">
    <property type="entry name" value="TonB_dep_Rec_b-barrel"/>
    <property type="match status" value="1"/>
</dbReference>
<dbReference type="Proteomes" id="UP000783253">
    <property type="component" value="Unassembled WGS sequence"/>
</dbReference>
<dbReference type="InterPro" id="IPR012910">
    <property type="entry name" value="Plug_dom"/>
</dbReference>
<dbReference type="InterPro" id="IPR000531">
    <property type="entry name" value="Beta-barrel_TonB"/>
</dbReference>
<comment type="similarity">
    <text evidence="8 9">Belongs to the TonB-dependent receptor family.</text>
</comment>
<dbReference type="SUPFAM" id="SSF56935">
    <property type="entry name" value="Porins"/>
    <property type="match status" value="1"/>
</dbReference>
<organism evidence="13 14">
    <name type="scientific">Qipengyuania polymorpha</name>
    <dbReference type="NCBI Taxonomy" id="2867234"/>
    <lineage>
        <taxon>Bacteria</taxon>
        <taxon>Pseudomonadati</taxon>
        <taxon>Pseudomonadota</taxon>
        <taxon>Alphaproteobacteria</taxon>
        <taxon>Sphingomonadales</taxon>
        <taxon>Erythrobacteraceae</taxon>
        <taxon>Qipengyuania</taxon>
    </lineage>
</organism>
<comment type="subcellular location">
    <subcellularLocation>
        <location evidence="1 8">Cell outer membrane</location>
        <topology evidence="1 8">Multi-pass membrane protein</topology>
    </subcellularLocation>
</comment>
<keyword evidence="7 8" id="KW-0998">Cell outer membrane</keyword>
<keyword evidence="6 8" id="KW-0472">Membrane</keyword>
<feature type="domain" description="TonB-dependent receptor plug" evidence="12">
    <location>
        <begin position="55"/>
        <end position="170"/>
    </location>
</feature>
<feature type="domain" description="TonB-dependent receptor-like beta-barrel" evidence="11">
    <location>
        <begin position="398"/>
        <end position="957"/>
    </location>
</feature>
<dbReference type="Gene3D" id="2.40.170.20">
    <property type="entry name" value="TonB-dependent receptor, beta-barrel domain"/>
    <property type="match status" value="1"/>
</dbReference>
<evidence type="ECO:0000256" key="4">
    <source>
        <dbReference type="ARBA" id="ARBA00022692"/>
    </source>
</evidence>
<dbReference type="PROSITE" id="PS52016">
    <property type="entry name" value="TONB_DEPENDENT_REC_3"/>
    <property type="match status" value="1"/>
</dbReference>
<dbReference type="InterPro" id="IPR039426">
    <property type="entry name" value="TonB-dep_rcpt-like"/>
</dbReference>
<keyword evidence="4 8" id="KW-0812">Transmembrane</keyword>
<feature type="signal peptide" evidence="10">
    <location>
        <begin position="1"/>
        <end position="27"/>
    </location>
</feature>
<accession>A0ABS7IWU1</accession>
<dbReference type="InterPro" id="IPR037066">
    <property type="entry name" value="Plug_dom_sf"/>
</dbReference>
<comment type="caution">
    <text evidence="13">The sequence shown here is derived from an EMBL/GenBank/DDBJ whole genome shotgun (WGS) entry which is preliminary data.</text>
</comment>
<evidence type="ECO:0000313" key="14">
    <source>
        <dbReference type="Proteomes" id="UP000783253"/>
    </source>
</evidence>
<gene>
    <name evidence="13" type="ORF">K3152_07125</name>
</gene>
<sequence>MKMHSKLKLAAAPTALGIALMAQPVMAQDVEDDTVADAPEPIVVTGSRIQTTSFDTVAPVTVIGEQSIESTGAVNIQETLLRDPVMGTPSFSRTNTSFSTSGTGLSTVDLRNLGISRTLILVDGRRHVSGVPGSSAVDLNAIPTALIDRVDILTSGSGSAIYGSDAVAGVINFILKDDFEGFDVEGSAGVTEVGDSPEYTLGVTMGSNFADGRGNATLFAGYSYEGTAYLRDHKTEAGPSERDSLSALYFGGDYQDVVEPFYSSYSPYGTYFTDNYSFTYAPNGVLQGCTTTNGTTCTSGDGVYSGVGPTGFNRTFFRYLAAPTERFMLTANATYDIADNHEFFLQGSYINTAVESNVEPFPFASADAYSDGQIPIETMLDDGTIFRNPFVPDAIYNDASDTNGDGLRDIYVTKRLTSFGPRNASADRDTFRIVLGMRGDITDSWNYETFFNYGKTKQIQLGTGQINTPALRQALAIIPDPSDPTGTTFICADAAARDAGCQPANIFGRESLSPESLAYLEAPTSYNADVSQMQIGAFVGGDLFALYSDIDPIQVTTGVEYRKEESSSVWDVLSQRGLNAGNALPPTVGEFDVKEAYIEGKIPLMQDSFLYDVSIRGAARISDYSTVGQTFSWNAGGEIAVTPDLRFRAMYAETVRAPNINELFAGLSQTYPTLTDPCSGATDDGSVLGTACFADPGVRNNAAANGGVFTLNGTSDVQGVTGFDGGNPLLNEETGKTFTAGVVLNPTFIPALENLTLTVDYFNIEVADYIQPTSRQFILNQCYTEGNTALCDQFVTRREFAEGPYSAGSLDEVNTSSLNSGGLKTEGIDVKVNYNTGLGFINEDADLRISFAYTHLIEQYIDQLQDTDEEPLDLQDGEVGYAKDRFTSQVFLGLGDVTLAATGTYYGPSYLDDQLTGVTRFDEGYEDYRWHDEFYLDLQARWNVTDRHEFYVGVDNVTDNSPVYAGGLMVAGMETDTGTYDPLGRRYYAGFKISLD</sequence>
<keyword evidence="3 8" id="KW-1134">Transmembrane beta strand</keyword>
<protein>
    <submittedName>
        <fullName evidence="13">TonB-dependent receptor</fullName>
    </submittedName>
</protein>
<evidence type="ECO:0000256" key="3">
    <source>
        <dbReference type="ARBA" id="ARBA00022452"/>
    </source>
</evidence>
<dbReference type="EMBL" id="JAIGNK010000002">
    <property type="protein sequence ID" value="MBX7458015.1"/>
    <property type="molecule type" value="Genomic_DNA"/>
</dbReference>
<keyword evidence="13" id="KW-0675">Receptor</keyword>
<name>A0ABS7IWU1_9SPHN</name>
<keyword evidence="5 9" id="KW-0798">TonB box</keyword>
<evidence type="ECO:0000256" key="9">
    <source>
        <dbReference type="RuleBase" id="RU003357"/>
    </source>
</evidence>
<evidence type="ECO:0000259" key="12">
    <source>
        <dbReference type="Pfam" id="PF07715"/>
    </source>
</evidence>
<feature type="chain" id="PRO_5045246893" evidence="10">
    <location>
        <begin position="28"/>
        <end position="996"/>
    </location>
</feature>
<reference evidence="13 14" key="1">
    <citation type="submission" date="2021-08" db="EMBL/GenBank/DDBJ databases">
        <title>Comparative Genomics Analysis of the Genus Qipengyuania Reveals Extensive Genetic Diversity and Metabolic Versatility, Including the Description of Fifteen Novel Species.</title>
        <authorList>
            <person name="Liu Y."/>
        </authorList>
    </citation>
    <scope>NUCLEOTIDE SEQUENCE [LARGE SCALE GENOMIC DNA]</scope>
    <source>
        <strain evidence="13 14">1NDH17</strain>
    </source>
</reference>
<dbReference type="RefSeq" id="WP_221573417.1">
    <property type="nucleotide sequence ID" value="NZ_JAIGNK010000002.1"/>
</dbReference>
<keyword evidence="10" id="KW-0732">Signal</keyword>
<evidence type="ECO:0000256" key="7">
    <source>
        <dbReference type="ARBA" id="ARBA00023237"/>
    </source>
</evidence>
<evidence type="ECO:0000259" key="11">
    <source>
        <dbReference type="Pfam" id="PF00593"/>
    </source>
</evidence>
<evidence type="ECO:0000256" key="1">
    <source>
        <dbReference type="ARBA" id="ARBA00004571"/>
    </source>
</evidence>
<proteinExistence type="inferred from homology"/>
<dbReference type="PANTHER" id="PTHR47234:SF2">
    <property type="entry name" value="TONB-DEPENDENT RECEPTOR"/>
    <property type="match status" value="1"/>
</dbReference>
<evidence type="ECO:0000256" key="10">
    <source>
        <dbReference type="SAM" id="SignalP"/>
    </source>
</evidence>